<evidence type="ECO:0000313" key="1">
    <source>
        <dbReference type="EMBL" id="CAJ2662896.1"/>
    </source>
</evidence>
<protein>
    <submittedName>
        <fullName evidence="1">Uncharacterized protein</fullName>
    </submittedName>
</protein>
<dbReference type="EMBL" id="CASHSV030000409">
    <property type="protein sequence ID" value="CAJ2662896.1"/>
    <property type="molecule type" value="Genomic_DNA"/>
</dbReference>
<sequence>MAFRIHQLFLLFILCIASGLLSETSAIYLPPPPGLECIEDWTNAPKCNQDCLNKGFTKGGIEIIYLNQYFRCCCHRD</sequence>
<evidence type="ECO:0000313" key="2">
    <source>
        <dbReference type="Proteomes" id="UP001177021"/>
    </source>
</evidence>
<keyword evidence="2" id="KW-1185">Reference proteome</keyword>
<proteinExistence type="predicted"/>
<comment type="caution">
    <text evidence="1">The sequence shown here is derived from an EMBL/GenBank/DDBJ whole genome shotgun (WGS) entry which is preliminary data.</text>
</comment>
<organism evidence="1 2">
    <name type="scientific">Trifolium pratense</name>
    <name type="common">Red clover</name>
    <dbReference type="NCBI Taxonomy" id="57577"/>
    <lineage>
        <taxon>Eukaryota</taxon>
        <taxon>Viridiplantae</taxon>
        <taxon>Streptophyta</taxon>
        <taxon>Embryophyta</taxon>
        <taxon>Tracheophyta</taxon>
        <taxon>Spermatophyta</taxon>
        <taxon>Magnoliopsida</taxon>
        <taxon>eudicotyledons</taxon>
        <taxon>Gunneridae</taxon>
        <taxon>Pentapetalae</taxon>
        <taxon>rosids</taxon>
        <taxon>fabids</taxon>
        <taxon>Fabales</taxon>
        <taxon>Fabaceae</taxon>
        <taxon>Papilionoideae</taxon>
        <taxon>50 kb inversion clade</taxon>
        <taxon>NPAAA clade</taxon>
        <taxon>Hologalegina</taxon>
        <taxon>IRL clade</taxon>
        <taxon>Trifolieae</taxon>
        <taxon>Trifolium</taxon>
    </lineage>
</organism>
<dbReference type="Proteomes" id="UP001177021">
    <property type="component" value="Unassembled WGS sequence"/>
</dbReference>
<accession>A0ACB0L316</accession>
<gene>
    <name evidence="1" type="ORF">MILVUS5_LOCUS28422</name>
</gene>
<reference evidence="1" key="1">
    <citation type="submission" date="2023-10" db="EMBL/GenBank/DDBJ databases">
        <authorList>
            <person name="Rodriguez Cubillos JULIANA M."/>
            <person name="De Vega J."/>
        </authorList>
    </citation>
    <scope>NUCLEOTIDE SEQUENCE</scope>
</reference>
<name>A0ACB0L316_TRIPR</name>